<feature type="signal peptide" evidence="1">
    <location>
        <begin position="1"/>
        <end position="23"/>
    </location>
</feature>
<keyword evidence="3" id="KW-1185">Reference proteome</keyword>
<dbReference type="OMA" id="CCEGRES"/>
<accession>A0A8I6RXZ0</accession>
<organism evidence="2 3">
    <name type="scientific">Cimex lectularius</name>
    <name type="common">Bed bug</name>
    <name type="synonym">Acanthia lectularia</name>
    <dbReference type="NCBI Taxonomy" id="79782"/>
    <lineage>
        <taxon>Eukaryota</taxon>
        <taxon>Metazoa</taxon>
        <taxon>Ecdysozoa</taxon>
        <taxon>Arthropoda</taxon>
        <taxon>Hexapoda</taxon>
        <taxon>Insecta</taxon>
        <taxon>Pterygota</taxon>
        <taxon>Neoptera</taxon>
        <taxon>Paraneoptera</taxon>
        <taxon>Hemiptera</taxon>
        <taxon>Heteroptera</taxon>
        <taxon>Panheteroptera</taxon>
        <taxon>Cimicomorpha</taxon>
        <taxon>Cimicidae</taxon>
        <taxon>Cimex</taxon>
    </lineage>
</organism>
<dbReference type="AlphaFoldDB" id="A0A8I6RXZ0"/>
<dbReference type="EnsemblMetazoa" id="XM_014396351.2">
    <property type="protein sequence ID" value="XP_014251837.1"/>
    <property type="gene ID" value="LOC106667993"/>
</dbReference>
<dbReference type="OrthoDB" id="8178576at2759"/>
<evidence type="ECO:0000313" key="2">
    <source>
        <dbReference type="EnsemblMetazoa" id="XP_014251837.1"/>
    </source>
</evidence>
<dbReference type="KEGG" id="clec:106667993"/>
<dbReference type="RefSeq" id="XP_014251837.1">
    <property type="nucleotide sequence ID" value="XM_014396351.2"/>
</dbReference>
<dbReference type="Proteomes" id="UP000494040">
    <property type="component" value="Unassembled WGS sequence"/>
</dbReference>
<dbReference type="PANTHER" id="PTHR39945">
    <property type="entry name" value="FI14129P"/>
    <property type="match status" value="1"/>
</dbReference>
<evidence type="ECO:0000313" key="3">
    <source>
        <dbReference type="Proteomes" id="UP000494040"/>
    </source>
</evidence>
<keyword evidence="1" id="KW-0732">Signal</keyword>
<protein>
    <submittedName>
        <fullName evidence="2">Uncharacterized protein</fullName>
    </submittedName>
</protein>
<sequence>MQSHISLVCFACIVFVTFFVGSATTTPYLREKRQWDDIVDQCKIYDSTETTCQRCAKETKSVIVYPMCCEGRESAREWCTTFINYGITDDN</sequence>
<dbReference type="GeneID" id="106667993"/>
<dbReference type="PANTHER" id="PTHR39945:SF1">
    <property type="entry name" value="FI14129P"/>
    <property type="match status" value="1"/>
</dbReference>
<name>A0A8I6RXZ0_CIMLE</name>
<reference evidence="2" key="1">
    <citation type="submission" date="2022-01" db="UniProtKB">
        <authorList>
            <consortium name="EnsemblMetazoa"/>
        </authorList>
    </citation>
    <scope>IDENTIFICATION</scope>
</reference>
<proteinExistence type="predicted"/>
<feature type="chain" id="PRO_5035259197" evidence="1">
    <location>
        <begin position="24"/>
        <end position="91"/>
    </location>
</feature>
<evidence type="ECO:0000256" key="1">
    <source>
        <dbReference type="SAM" id="SignalP"/>
    </source>
</evidence>